<dbReference type="CDD" id="cd04488">
    <property type="entry name" value="RecG_wedge_OBF"/>
    <property type="match status" value="1"/>
</dbReference>
<name>A0A6J6QVA5_9ZZZZ</name>
<evidence type="ECO:0000313" key="2">
    <source>
        <dbReference type="EMBL" id="CAB5001196.1"/>
    </source>
</evidence>
<dbReference type="AlphaFoldDB" id="A0A6J6QVA5"/>
<sequence length="121" mass="13643">MIELAKRWRGWTRSQTDVEASELQDEMRAVGVDPIRECHHGERVSVAGTVQAVTLRPKQLTPALEIELYDGSGYLTVIWLGRRRIAGITTGRRMIISGRLTCSPVSRVVYNPSYELFPMAI</sequence>
<organism evidence="1">
    <name type="scientific">freshwater metagenome</name>
    <dbReference type="NCBI Taxonomy" id="449393"/>
    <lineage>
        <taxon>unclassified sequences</taxon>
        <taxon>metagenomes</taxon>
        <taxon>ecological metagenomes</taxon>
    </lineage>
</organism>
<protein>
    <submittedName>
        <fullName evidence="1">Unannotated protein</fullName>
    </submittedName>
</protein>
<gene>
    <name evidence="1" type="ORF">UFOPK2625_01205</name>
    <name evidence="2" type="ORF">UFOPK4043_00509</name>
</gene>
<dbReference type="SUPFAM" id="SSF50249">
    <property type="entry name" value="Nucleic acid-binding proteins"/>
    <property type="match status" value="1"/>
</dbReference>
<dbReference type="InterPro" id="IPR012340">
    <property type="entry name" value="NA-bd_OB-fold"/>
</dbReference>
<dbReference type="EMBL" id="CAFBPA010000056">
    <property type="protein sequence ID" value="CAB5001196.1"/>
    <property type="molecule type" value="Genomic_DNA"/>
</dbReference>
<dbReference type="EMBL" id="CAEZXZ010000204">
    <property type="protein sequence ID" value="CAB4714682.1"/>
    <property type="molecule type" value="Genomic_DNA"/>
</dbReference>
<accession>A0A6J6QVA5</accession>
<proteinExistence type="predicted"/>
<reference evidence="1" key="1">
    <citation type="submission" date="2020-05" db="EMBL/GenBank/DDBJ databases">
        <authorList>
            <person name="Chiriac C."/>
            <person name="Salcher M."/>
            <person name="Ghai R."/>
            <person name="Kavagutti S V."/>
        </authorList>
    </citation>
    <scope>NUCLEOTIDE SEQUENCE</scope>
</reference>
<dbReference type="Gene3D" id="2.40.50.140">
    <property type="entry name" value="Nucleic acid-binding proteins"/>
    <property type="match status" value="1"/>
</dbReference>
<evidence type="ECO:0000313" key="1">
    <source>
        <dbReference type="EMBL" id="CAB4714682.1"/>
    </source>
</evidence>